<dbReference type="EMBL" id="CP017625">
    <property type="protein sequence ID" value="AOW28253.1"/>
    <property type="molecule type" value="Genomic_DNA"/>
</dbReference>
<reference evidence="5 6" key="2">
    <citation type="journal article" date="2007" name="Genome Biol.">
        <title>Assembly of the Candida albicans genome into sixteen supercontigs aligned on the eight chromosomes.</title>
        <authorList>
            <person name="van het Hoog M."/>
            <person name="Rast T.J."/>
            <person name="Martchenko M."/>
            <person name="Grindle S."/>
            <person name="Dignard D."/>
            <person name="Hogues H."/>
            <person name="Cuomo C."/>
            <person name="Berriman M."/>
            <person name="Scherer S."/>
            <person name="Magee B.B."/>
            <person name="Whiteway M."/>
            <person name="Chibana H."/>
            <person name="Nantel A."/>
            <person name="Magee P.T."/>
        </authorList>
    </citation>
    <scope>GENOME REANNOTATION</scope>
    <source>
        <strain evidence="6">SC5314 / ATCC MYA-2876</strain>
    </source>
</reference>
<feature type="compositionally biased region" description="Low complexity" evidence="2">
    <location>
        <begin position="416"/>
        <end position="426"/>
    </location>
</feature>
<name>A0A1D8PJE6_CANAL</name>
<dbReference type="AlphaFoldDB" id="A0A1D8PJE6"/>
<dbReference type="Proteomes" id="UP000000559">
    <property type="component" value="Chromosome 3"/>
</dbReference>
<protein>
    <recommendedName>
        <fullName evidence="3">RRM domain-containing protein</fullName>
    </recommendedName>
</protein>
<feature type="region of interest" description="Disordered" evidence="2">
    <location>
        <begin position="191"/>
        <end position="333"/>
    </location>
</feature>
<feature type="compositionally biased region" description="Polar residues" evidence="2">
    <location>
        <begin position="649"/>
        <end position="666"/>
    </location>
</feature>
<dbReference type="InParanoid" id="A0A1D8PJE6"/>
<dbReference type="RefSeq" id="XP_019330838.1">
    <property type="nucleotide sequence ID" value="XM_019475293.1"/>
</dbReference>
<feature type="compositionally biased region" description="Basic and acidic residues" evidence="2">
    <location>
        <begin position="574"/>
        <end position="598"/>
    </location>
</feature>
<dbReference type="InterPro" id="IPR012677">
    <property type="entry name" value="Nucleotide-bd_a/b_plait_sf"/>
</dbReference>
<dbReference type="GO" id="GO:0003723">
    <property type="term" value="F:RNA binding"/>
    <property type="evidence" value="ECO:0007669"/>
    <property type="project" value="UniProtKB-UniRule"/>
</dbReference>
<keyword evidence="6" id="KW-1185">Reference proteome</keyword>
<dbReference type="InterPro" id="IPR000504">
    <property type="entry name" value="RRM_dom"/>
</dbReference>
<feature type="compositionally biased region" description="Low complexity" evidence="2">
    <location>
        <begin position="638"/>
        <end position="648"/>
    </location>
</feature>
<keyword evidence="1" id="KW-0694">RNA-binding</keyword>
<dbReference type="GO" id="GO:0042770">
    <property type="term" value="P:signal transduction in response to DNA damage"/>
    <property type="evidence" value="ECO:0000315"/>
    <property type="project" value="CGD"/>
</dbReference>
<feature type="compositionally biased region" description="Basic and acidic residues" evidence="2">
    <location>
        <begin position="622"/>
        <end position="636"/>
    </location>
</feature>
<gene>
    <name evidence="4" type="primary">PSP2</name>
    <name evidence="5" type="ordered locus">CAALFM_C302160CA</name>
    <name evidence="4" type="ordered locus">orf19.9198</name>
</gene>
<evidence type="ECO:0000313" key="6">
    <source>
        <dbReference type="Proteomes" id="UP000000559"/>
    </source>
</evidence>
<dbReference type="CDD" id="cd00590">
    <property type="entry name" value="RRM_SF"/>
    <property type="match status" value="1"/>
</dbReference>
<dbReference type="VEuPathDB" id="FungiDB:C3_02160C_A"/>
<dbReference type="KEGG" id="cal:CAALFM_C302160CA"/>
<sequence length="760" mass="84481">MAPPKKMSLQEFFEDESFGGSWADADVDMASISVPIEKGSFHDGDGFNQHHLGDPVISGPPYIIKLLNLPVTANDSFVQDLFQSRFTPYVKFKIVTDPASNILETHVIRQVAFVELESASDMSKALKWHDLYYKANRRVTVEVADFNDFQNCIKFNQEHEREIMQIQQEFIAQKQQQRQPRHMALLDEFERNQRGPGSPLHQNHDHHNPHPQQQQQHHHFNPNLNRPSGRSSLPIDETSHSRRLSFEAQLHPHQQTHGQRIRQPSFDNAFPDTPHPPFGGGGGMRQQIHPTNQPAVPSSAPASKPFVTPISSASTSSRPKSNPFGAAKPVDTLSKQQEIEKKLINLNKTTVQTLGDVETPEEVQATIKKFHENGSPKLRRASVGTPRRLSSEKRPSVSILRRDLPERQQPPPPPQQQQQQQPPQQQDQNTKQTALHQPDQLQNHSSNISSTQPSGESPLAETQSLSTNPYTSNGTGKSLAQLLSEQSDIMSAPPITGKKTPRSNSNTKKPVVAAKPVILKKKTPTSPPVQRIDLTIKESEYLKKQDETDDLIDANVETKLEKLDLNSETLSENGTKESTKTRIDNPKRENDQHDDRPNFKNLDQLVQKRNDSRASSSSSNSRRFEFIRGLKEENERVPSPSSSSSSSSATKTSQNNFEKSSESAISRTDDQQDLSSTNTGSEGRMWERGRGRGRGGFSFRSRGGFRGRGAGFRGSGRGGPRRRGGNGASGAGGTASGSTGSANYNLHYVRSKPTPVETNE</sequence>
<evidence type="ECO:0000256" key="1">
    <source>
        <dbReference type="PROSITE-ProRule" id="PRU00176"/>
    </source>
</evidence>
<dbReference type="PROSITE" id="PS50102">
    <property type="entry name" value="RRM"/>
    <property type="match status" value="1"/>
</dbReference>
<feature type="compositionally biased region" description="Low complexity" evidence="2">
    <location>
        <begin position="294"/>
        <end position="303"/>
    </location>
</feature>
<dbReference type="eggNOG" id="ENOG502S558">
    <property type="taxonomic scope" value="Eukaryota"/>
</dbReference>
<dbReference type="CGD" id="CAL0000177203">
    <property type="gene designation" value="PSP2"/>
</dbReference>
<dbReference type="SUPFAM" id="SSF54928">
    <property type="entry name" value="RNA-binding domain, RBD"/>
    <property type="match status" value="1"/>
</dbReference>
<reference evidence="5 6" key="1">
    <citation type="journal article" date="2004" name="Proc. Natl. Acad. Sci. U.S.A.">
        <title>The diploid genome sequence of Candida albicans.</title>
        <authorList>
            <person name="Jones T."/>
            <person name="Federspiel N.A."/>
            <person name="Chibana H."/>
            <person name="Dungan J."/>
            <person name="Kalman S."/>
            <person name="Magee B.B."/>
            <person name="Newport G."/>
            <person name="Thorstenson Y.R."/>
            <person name="Agabian N."/>
            <person name="Magee P.T."/>
            <person name="Davis R.W."/>
            <person name="Scherer S."/>
        </authorList>
    </citation>
    <scope>NUCLEOTIDE SEQUENCE [LARGE SCALE GENOMIC DNA]</scope>
    <source>
        <strain evidence="6">SC5314 / ATCC MYA-2876</strain>
    </source>
</reference>
<dbReference type="SMART" id="SM00360">
    <property type="entry name" value="RRM"/>
    <property type="match status" value="1"/>
</dbReference>
<feature type="region of interest" description="Disordered" evidence="2">
    <location>
        <begin position="370"/>
        <end position="530"/>
    </location>
</feature>
<dbReference type="Gene3D" id="3.30.70.330">
    <property type="match status" value="1"/>
</dbReference>
<evidence type="ECO:0000313" key="5">
    <source>
        <dbReference type="EMBL" id="AOW28253.1"/>
    </source>
</evidence>
<evidence type="ECO:0000256" key="2">
    <source>
        <dbReference type="SAM" id="MobiDB-lite"/>
    </source>
</evidence>
<reference evidence="5 6" key="3">
    <citation type="journal article" date="2013" name="Genome Biol.">
        <title>Assembly of a phased diploid Candida albicans genome facilitates allele-specific measurements and provides a simple model for repeat and indel structure.</title>
        <authorList>
            <person name="Muzzey D."/>
            <person name="Schwartz K."/>
            <person name="Weissman J.S."/>
            <person name="Sherlock G."/>
        </authorList>
    </citation>
    <scope>NUCLEOTIDE SEQUENCE [LARGE SCALE GENOMIC DNA]</scope>
    <source>
        <strain evidence="6">SC5314 / ATCC MYA-2876</strain>
    </source>
</reference>
<dbReference type="OrthoDB" id="48651at2759"/>
<dbReference type="GO" id="GO:0010506">
    <property type="term" value="P:regulation of autophagy"/>
    <property type="evidence" value="ECO:0000315"/>
    <property type="project" value="CGD"/>
</dbReference>
<dbReference type="GeneID" id="3636654"/>
<organism evidence="5 6">
    <name type="scientific">Candida albicans (strain SC5314 / ATCC MYA-2876)</name>
    <name type="common">Yeast</name>
    <dbReference type="NCBI Taxonomy" id="237561"/>
    <lineage>
        <taxon>Eukaryota</taxon>
        <taxon>Fungi</taxon>
        <taxon>Dikarya</taxon>
        <taxon>Ascomycota</taxon>
        <taxon>Saccharomycotina</taxon>
        <taxon>Pichiomycetes</taxon>
        <taxon>Debaryomycetaceae</taxon>
        <taxon>Candida/Lodderomyces clade</taxon>
        <taxon>Candida</taxon>
    </lineage>
</organism>
<feature type="compositionally biased region" description="Basic and acidic residues" evidence="2">
    <location>
        <begin position="389"/>
        <end position="406"/>
    </location>
</feature>
<feature type="compositionally biased region" description="Gly residues" evidence="2">
    <location>
        <begin position="725"/>
        <end position="735"/>
    </location>
</feature>
<dbReference type="GO" id="GO:0010610">
    <property type="term" value="P:regulation of mRNA stability involved in response to stress"/>
    <property type="evidence" value="ECO:0000315"/>
    <property type="project" value="CGD"/>
</dbReference>
<feature type="compositionally biased region" description="Gly residues" evidence="2">
    <location>
        <begin position="704"/>
        <end position="718"/>
    </location>
</feature>
<feature type="region of interest" description="Disordered" evidence="2">
    <location>
        <begin position="562"/>
        <end position="760"/>
    </location>
</feature>
<evidence type="ECO:0000259" key="3">
    <source>
        <dbReference type="PROSITE" id="PS50102"/>
    </source>
</evidence>
<dbReference type="InterPro" id="IPR035979">
    <property type="entry name" value="RBD_domain_sf"/>
</dbReference>
<feature type="compositionally biased region" description="Polar residues" evidence="2">
    <location>
        <begin position="427"/>
        <end position="489"/>
    </location>
</feature>
<feature type="domain" description="RRM" evidence="3">
    <location>
        <begin position="62"/>
        <end position="146"/>
    </location>
</feature>
<dbReference type="STRING" id="237561.A0A1D8PJE6"/>
<accession>A0A1D8PJE6</accession>
<feature type="compositionally biased region" description="Polar residues" evidence="2">
    <location>
        <begin position="309"/>
        <end position="320"/>
    </location>
</feature>
<evidence type="ECO:0000313" key="4">
    <source>
        <dbReference type="CGD" id="CAL0000177203"/>
    </source>
</evidence>
<proteinExistence type="predicted"/>